<feature type="domain" description="SsuA/THI5-like" evidence="1">
    <location>
        <begin position="60"/>
        <end position="181"/>
    </location>
</feature>
<protein>
    <submittedName>
        <fullName evidence="2 3">ABC transporter substrate-binding protein</fullName>
    </submittedName>
</protein>
<dbReference type="EMBL" id="JACYNN010000001">
    <property type="protein sequence ID" value="MBD8105134.1"/>
    <property type="molecule type" value="Genomic_DNA"/>
</dbReference>
<reference evidence="2 5" key="2">
    <citation type="journal article" date="2020" name="FEMS Microbiol. Ecol.">
        <title>Temporal dynamics of bacterial communities during seed development and maturation.</title>
        <authorList>
            <person name="Chesneau G."/>
            <person name="Torres-Cortes G."/>
            <person name="Briand M."/>
            <person name="Darrasse A."/>
            <person name="Preveaux A."/>
            <person name="Marais C."/>
            <person name="Jacques M.A."/>
            <person name="Shade A."/>
            <person name="Barret M."/>
        </authorList>
    </citation>
    <scope>NUCLEOTIDE SEQUENCE [LARGE SCALE GENOMIC DNA]</scope>
    <source>
        <strain evidence="2 5">CFBP13732</strain>
    </source>
</reference>
<dbReference type="STRING" id="1219360.GCA_001571305_00833"/>
<dbReference type="Proteomes" id="UP000306393">
    <property type="component" value="Unassembled WGS sequence"/>
</dbReference>
<reference evidence="3 4" key="1">
    <citation type="journal article" date="2019" name="Sci. Rep.">
        <title>Differences in resource use lead to coexistence of seed-transmitted microbial populations.</title>
        <authorList>
            <person name="Torres-Cortes G."/>
            <person name="Garcia B.J."/>
            <person name="Compant S."/>
            <person name="Rezki S."/>
            <person name="Jones P."/>
            <person name="Preveaux A."/>
            <person name="Briand M."/>
            <person name="Roulet A."/>
            <person name="Bouchez O."/>
            <person name="Jacobson D."/>
            <person name="Barret M."/>
        </authorList>
    </citation>
    <scope>NUCLEOTIDE SEQUENCE [LARGE SCALE GENOMIC DNA]</scope>
    <source>
        <strain evidence="3 4">CFBP13511</strain>
    </source>
</reference>
<evidence type="ECO:0000313" key="2">
    <source>
        <dbReference type="EMBL" id="MBD8105134.1"/>
    </source>
</evidence>
<evidence type="ECO:0000313" key="3">
    <source>
        <dbReference type="EMBL" id="TKJ95159.1"/>
    </source>
</evidence>
<evidence type="ECO:0000313" key="4">
    <source>
        <dbReference type="Proteomes" id="UP000306393"/>
    </source>
</evidence>
<dbReference type="SUPFAM" id="SSF53850">
    <property type="entry name" value="Periplasmic binding protein-like II"/>
    <property type="match status" value="1"/>
</dbReference>
<keyword evidence="5" id="KW-1185">Reference proteome</keyword>
<dbReference type="InterPro" id="IPR015168">
    <property type="entry name" value="SsuA/THI5"/>
</dbReference>
<dbReference type="PANTHER" id="PTHR30024:SF42">
    <property type="entry name" value="ALIPHATIC SULFONATES-BINDING PROTEIN-RELATED"/>
    <property type="match status" value="1"/>
</dbReference>
<dbReference type="AlphaFoldDB" id="A0A4U3FQK2"/>
<name>A0A4U3FQK2_9GAMM</name>
<dbReference type="Pfam" id="PF09084">
    <property type="entry name" value="NMT1"/>
    <property type="match status" value="1"/>
</dbReference>
<evidence type="ECO:0000313" key="5">
    <source>
        <dbReference type="Proteomes" id="UP000661012"/>
    </source>
</evidence>
<accession>A0A4U3FQK2</accession>
<gene>
    <name evidence="3" type="ORF">EpCFBP13511_02045</name>
    <name evidence="2" type="ORF">IFT93_01695</name>
</gene>
<sequence length="291" mass="31320">MTLRIGSHPHLLPLFILRHRGVLEAAMAAHGGVVWTDYDHAGDGAVLLAGQALDVVGTGSTLPVLAHSRGLDIAYLAASSDRAEPCALLAMKDGAHRSLQALRGARIAGMRGTVTEPFLAGLLLQHDLTLEDITLVDLNGSDAARALREGSVDLWAAIDPWLTAAQDAKKVRCLVPPAGAVRNRSLLWCRERWRHQSAPQVDVLLSVLAENDRWIAGHRQQAAGIIHQHLPGSPGVDRWLAAIRNQASGFQPVTPALLSEQQRQADDLLAARFIPQPLTISVAAEPCRAYL</sequence>
<dbReference type="OrthoDB" id="6522570at2"/>
<dbReference type="Gene3D" id="3.40.190.10">
    <property type="entry name" value="Periplasmic binding protein-like II"/>
    <property type="match status" value="2"/>
</dbReference>
<organism evidence="3 4">
    <name type="scientific">Erwinia persicina</name>
    <dbReference type="NCBI Taxonomy" id="55211"/>
    <lineage>
        <taxon>Bacteria</taxon>
        <taxon>Pseudomonadati</taxon>
        <taxon>Pseudomonadota</taxon>
        <taxon>Gammaproteobacteria</taxon>
        <taxon>Enterobacterales</taxon>
        <taxon>Erwiniaceae</taxon>
        <taxon>Erwinia</taxon>
    </lineage>
</organism>
<dbReference type="Proteomes" id="UP000661012">
    <property type="component" value="Unassembled WGS sequence"/>
</dbReference>
<dbReference type="RefSeq" id="WP_137268599.1">
    <property type="nucleotide sequence ID" value="NZ_JACYNM010000001.1"/>
</dbReference>
<dbReference type="PANTHER" id="PTHR30024">
    <property type="entry name" value="ALIPHATIC SULFONATES-BINDING PROTEIN-RELATED"/>
    <property type="match status" value="1"/>
</dbReference>
<comment type="caution">
    <text evidence="3">The sequence shown here is derived from an EMBL/GenBank/DDBJ whole genome shotgun (WGS) entry which is preliminary data.</text>
</comment>
<evidence type="ECO:0000259" key="1">
    <source>
        <dbReference type="Pfam" id="PF09084"/>
    </source>
</evidence>
<dbReference type="EMBL" id="QGAC01000001">
    <property type="protein sequence ID" value="TKJ95159.1"/>
    <property type="molecule type" value="Genomic_DNA"/>
</dbReference>
<proteinExistence type="predicted"/>